<feature type="compositionally biased region" description="Pro residues" evidence="1">
    <location>
        <begin position="612"/>
        <end position="625"/>
    </location>
</feature>
<feature type="compositionally biased region" description="Low complexity" evidence="1">
    <location>
        <begin position="461"/>
        <end position="471"/>
    </location>
</feature>
<feature type="compositionally biased region" description="Low complexity" evidence="1">
    <location>
        <begin position="400"/>
        <end position="410"/>
    </location>
</feature>
<feature type="compositionally biased region" description="Polar residues" evidence="1">
    <location>
        <begin position="925"/>
        <end position="934"/>
    </location>
</feature>
<feature type="compositionally biased region" description="Basic and acidic residues" evidence="1">
    <location>
        <begin position="580"/>
        <end position="590"/>
    </location>
</feature>
<feature type="compositionally biased region" description="Basic and acidic residues" evidence="1">
    <location>
        <begin position="511"/>
        <end position="529"/>
    </location>
</feature>
<feature type="compositionally biased region" description="Polar residues" evidence="1">
    <location>
        <begin position="691"/>
        <end position="704"/>
    </location>
</feature>
<reference evidence="2 3" key="1">
    <citation type="journal article" date="2016" name="Mol. Biol. Evol.">
        <title>Comparative Genomics of Early-Diverging Mushroom-Forming Fungi Provides Insights into the Origins of Lignocellulose Decay Capabilities.</title>
        <authorList>
            <person name="Nagy L.G."/>
            <person name="Riley R."/>
            <person name="Tritt A."/>
            <person name="Adam C."/>
            <person name="Daum C."/>
            <person name="Floudas D."/>
            <person name="Sun H."/>
            <person name="Yadav J.S."/>
            <person name="Pangilinan J."/>
            <person name="Larsson K.H."/>
            <person name="Matsuura K."/>
            <person name="Barry K."/>
            <person name="Labutti K."/>
            <person name="Kuo R."/>
            <person name="Ohm R.A."/>
            <person name="Bhattacharya S.S."/>
            <person name="Shirouzu T."/>
            <person name="Yoshinaga Y."/>
            <person name="Martin F.M."/>
            <person name="Grigoriev I.V."/>
            <person name="Hibbett D.S."/>
        </authorList>
    </citation>
    <scope>NUCLEOTIDE SEQUENCE [LARGE SCALE GENOMIC DNA]</scope>
    <source>
        <strain evidence="2 3">L-15889</strain>
    </source>
</reference>
<feature type="compositionally biased region" description="Low complexity" evidence="1">
    <location>
        <begin position="18"/>
        <end position="32"/>
    </location>
</feature>
<gene>
    <name evidence="2" type="ORF">DAEQUDRAFT_770024</name>
</gene>
<feature type="compositionally biased region" description="Polar residues" evidence="1">
    <location>
        <begin position="370"/>
        <end position="396"/>
    </location>
</feature>
<feature type="compositionally biased region" description="Polar residues" evidence="1">
    <location>
        <begin position="813"/>
        <end position="824"/>
    </location>
</feature>
<feature type="compositionally biased region" description="Low complexity" evidence="1">
    <location>
        <begin position="260"/>
        <end position="272"/>
    </location>
</feature>
<name>A0A165L7W7_9APHY</name>
<feature type="compositionally biased region" description="Polar residues" evidence="1">
    <location>
        <begin position="566"/>
        <end position="576"/>
    </location>
</feature>
<feature type="region of interest" description="Disordered" evidence="1">
    <location>
        <begin position="655"/>
        <end position="966"/>
    </location>
</feature>
<feature type="compositionally biased region" description="Basic and acidic residues" evidence="1">
    <location>
        <begin position="736"/>
        <end position="752"/>
    </location>
</feature>
<evidence type="ECO:0000256" key="1">
    <source>
        <dbReference type="SAM" id="MobiDB-lite"/>
    </source>
</evidence>
<feature type="region of interest" description="Disordered" evidence="1">
    <location>
        <begin position="1025"/>
        <end position="1052"/>
    </location>
</feature>
<feature type="compositionally biased region" description="Basic and acidic residues" evidence="1">
    <location>
        <begin position="940"/>
        <end position="951"/>
    </location>
</feature>
<feature type="compositionally biased region" description="Polar residues" evidence="1">
    <location>
        <begin position="669"/>
        <end position="680"/>
    </location>
</feature>
<feature type="compositionally biased region" description="Polar residues" evidence="1">
    <location>
        <begin position="130"/>
        <end position="145"/>
    </location>
</feature>
<feature type="compositionally biased region" description="Polar residues" evidence="1">
    <location>
        <begin position="237"/>
        <end position="249"/>
    </location>
</feature>
<feature type="region of interest" description="Disordered" evidence="1">
    <location>
        <begin position="1216"/>
        <end position="1308"/>
    </location>
</feature>
<dbReference type="STRING" id="1314783.A0A165L7W7"/>
<accession>A0A165L7W7</accession>
<protein>
    <submittedName>
        <fullName evidence="2">Uncharacterized protein</fullName>
    </submittedName>
</protein>
<feature type="compositionally biased region" description="Low complexity" evidence="1">
    <location>
        <begin position="783"/>
        <end position="805"/>
    </location>
</feature>
<evidence type="ECO:0000313" key="3">
    <source>
        <dbReference type="Proteomes" id="UP000076727"/>
    </source>
</evidence>
<dbReference type="EMBL" id="KV429143">
    <property type="protein sequence ID" value="KZT64060.1"/>
    <property type="molecule type" value="Genomic_DNA"/>
</dbReference>
<keyword evidence="3" id="KW-1185">Reference proteome</keyword>
<feature type="compositionally biased region" description="Low complexity" evidence="1">
    <location>
        <begin position="307"/>
        <end position="318"/>
    </location>
</feature>
<feature type="compositionally biased region" description="Low complexity" evidence="1">
    <location>
        <begin position="705"/>
        <end position="735"/>
    </location>
</feature>
<feature type="compositionally biased region" description="Polar residues" evidence="1">
    <location>
        <begin position="342"/>
        <end position="362"/>
    </location>
</feature>
<feature type="compositionally biased region" description="Basic and acidic residues" evidence="1">
    <location>
        <begin position="535"/>
        <end position="544"/>
    </location>
</feature>
<feature type="compositionally biased region" description="Low complexity" evidence="1">
    <location>
        <begin position="482"/>
        <end position="491"/>
    </location>
</feature>
<feature type="compositionally biased region" description="Polar residues" evidence="1">
    <location>
        <begin position="39"/>
        <end position="65"/>
    </location>
</feature>
<proteinExistence type="predicted"/>
<feature type="compositionally biased region" description="Low complexity" evidence="1">
    <location>
        <begin position="222"/>
        <end position="231"/>
    </location>
</feature>
<feature type="region of interest" description="Disordered" evidence="1">
    <location>
        <begin position="1"/>
        <end position="641"/>
    </location>
</feature>
<sequence length="1308" mass="137530">MAVFGLFSKRDKHKLPQDAGSKASIDASASDSHSVDTDLASTSGQRSPRSGNNVYSGPAGASSSKLMLGFGGKKSKPSHQTDGNGYLRPPPSVLPKNRFASSKSESGHEFLGPPPSRSGLFASYDGTDLARSTRSLPATTASEPGSSRLDLDNASRTSSTPNVKKAKGMFAWAHRERKKSKPPPPPDVLPASPDESFNLKSFRHVRPVSPGPTTDLPPRPPSSLSTSGLTPPVRPRGNSTASVDSSQRISVAAFREMAARRSAANSPSPSSADLRGDGSSYLRPPSTFTQGIASPSPPPPSFRRTKAASPTSDSTSSESESEEDEESAGSSTLRPKRRGPTDTITPHSAGKSSELGQLSKSVTPRMRASPSGQSNASDRASLYSRTRASQSTSALTPNVAAQRASAKLAAQNTANGAAMTRKMPAKVVDSDSDSTSSDSDSDSDSDDAPLANRVLGHRRTGSGTSTATAGTNVSRARMLPKPLIDISGLSPPSLPPLETDKTPLPRPASLEPKEKEAEKDQEGDKENIKIPEAQDTPKEPEKETASSSPANAKPTLNDRLARLAASVSTGRSNTIANPDEAEKANAERGRSPGPLAQPKRSQTLPVETLALEPPPTSVLPMPTPSPTKTKPNGRSYSYSNAYDGVKDLSDLKPIVPTPIRERSPPPAFSVTSRPTSQMSLASHVHFGAARSEQSPTGKSISPPLTTAQARAMAARTPSPATITSQPQTQSPTELRSPIDSRPRPESRPRSDSRTNSSPALHHQLLIPDHGMQPSKGFTGGGLLASAAESGRASPASASSNSTAPSRVRRRSQTMEQLPTLQSIPEPTVAPKPVRPRPFVNVSTSSESSQTSASTSESAPSPRAAVAPTVTPAQQRARARTMEGPRDTAGSVNGIALMNLPPVKPFAGGVRGYSPASSTGESSSGRTPITPQDGSEVSFAVRDRARAKERLEGAGPGTSVVAARGHRKRSSLTFAEVEGLRCRPALAERDREEKAKEESVEDVSVAENRRKQRRRSEAMAALELGRIVNGRPPTDDDDDEDRPLDNMPPRMSMMNNMMGVSPSGPMNMNMNMMSSPTPWSNPQPGMISSQQFMMPPVPPNADATFLAAHQQAMMFAKQAYQMAVAQQAMAAAEEEWERGSNAATSMLNGGGGRASAFGVGPSPMTPMTPMGYGMGMPGMSPMNMGMNMNMPWPGMMGGFPSSAQSMYAGSVAGSELGTGARGQGWGSRSAYGDPSAGERTSMFRGSTFGMQPPSMPPRAVSSGIVQTVPQRPGPRPRTRTGPSAPSGGARREQVPPLPPTSWKSGARPT</sequence>
<evidence type="ECO:0000313" key="2">
    <source>
        <dbReference type="EMBL" id="KZT64060.1"/>
    </source>
</evidence>
<feature type="compositionally biased region" description="Low complexity" evidence="1">
    <location>
        <begin position="842"/>
        <end position="872"/>
    </location>
</feature>
<dbReference type="Proteomes" id="UP000076727">
    <property type="component" value="Unassembled WGS sequence"/>
</dbReference>
<feature type="compositionally biased region" description="Low complexity" evidence="1">
    <location>
        <begin position="911"/>
        <end position="924"/>
    </location>
</feature>
<organism evidence="2 3">
    <name type="scientific">Daedalea quercina L-15889</name>
    <dbReference type="NCBI Taxonomy" id="1314783"/>
    <lineage>
        <taxon>Eukaryota</taxon>
        <taxon>Fungi</taxon>
        <taxon>Dikarya</taxon>
        <taxon>Basidiomycota</taxon>
        <taxon>Agaricomycotina</taxon>
        <taxon>Agaricomycetes</taxon>
        <taxon>Polyporales</taxon>
        <taxon>Fomitopsis</taxon>
    </lineage>
</organism>
<dbReference type="OrthoDB" id="2687738at2759"/>